<dbReference type="PROSITE" id="PS50109">
    <property type="entry name" value="HIS_KIN"/>
    <property type="match status" value="1"/>
</dbReference>
<dbReference type="InterPro" id="IPR001294">
    <property type="entry name" value="Phytochrome"/>
</dbReference>
<dbReference type="GO" id="GO:0000155">
    <property type="term" value="F:phosphorelay sensor kinase activity"/>
    <property type="evidence" value="ECO:0007669"/>
    <property type="project" value="InterPro"/>
</dbReference>
<keyword evidence="8" id="KW-0805">Transcription regulation</keyword>
<dbReference type="SUPFAM" id="SSF55874">
    <property type="entry name" value="ATPase domain of HSP90 chaperone/DNA topoisomerase II/histidine kinase"/>
    <property type="match status" value="1"/>
</dbReference>
<feature type="compositionally biased region" description="Basic and acidic residues" evidence="12">
    <location>
        <begin position="1452"/>
        <end position="1461"/>
    </location>
</feature>
<evidence type="ECO:0000256" key="6">
    <source>
        <dbReference type="ARBA" id="ARBA00022737"/>
    </source>
</evidence>
<keyword evidence="5" id="KW-0716">Sensory transduction</keyword>
<feature type="region of interest" description="Disordered" evidence="12">
    <location>
        <begin position="1802"/>
        <end position="1835"/>
    </location>
</feature>
<evidence type="ECO:0000256" key="3">
    <source>
        <dbReference type="ARBA" id="ARBA00011738"/>
    </source>
</evidence>
<evidence type="ECO:0000256" key="4">
    <source>
        <dbReference type="ARBA" id="ARBA00022543"/>
    </source>
</evidence>
<evidence type="ECO:0000256" key="9">
    <source>
        <dbReference type="ARBA" id="ARBA00023163"/>
    </source>
</evidence>
<organism evidence="16 17">
    <name type="scientific">Zea mays</name>
    <name type="common">Maize</name>
    <dbReference type="NCBI Taxonomy" id="4577"/>
    <lineage>
        <taxon>Eukaryota</taxon>
        <taxon>Viridiplantae</taxon>
        <taxon>Streptophyta</taxon>
        <taxon>Embryophyta</taxon>
        <taxon>Tracheophyta</taxon>
        <taxon>Spermatophyta</taxon>
        <taxon>Magnoliopsida</taxon>
        <taxon>Liliopsida</taxon>
        <taxon>Poales</taxon>
        <taxon>Poaceae</taxon>
        <taxon>PACMAD clade</taxon>
        <taxon>Panicoideae</taxon>
        <taxon>Andropogonodae</taxon>
        <taxon>Andropogoneae</taxon>
        <taxon>Tripsacinae</taxon>
        <taxon>Zea</taxon>
    </lineage>
</organism>
<feature type="domain" description="Histidine kinase" evidence="14">
    <location>
        <begin position="935"/>
        <end position="1133"/>
    </location>
</feature>
<dbReference type="InterPro" id="IPR036097">
    <property type="entry name" value="HisK_dim/P_sf"/>
</dbReference>
<protein>
    <recommendedName>
        <fullName evidence="11">Phytochrome B</fullName>
    </recommendedName>
</protein>
<feature type="region of interest" description="Disordered" evidence="12">
    <location>
        <begin position="1382"/>
        <end position="1480"/>
    </location>
</feature>
<dbReference type="FunFam" id="3.30.450.20:FF:000039">
    <property type="entry name" value="Phytochrome"/>
    <property type="match status" value="1"/>
</dbReference>
<dbReference type="EMBL" id="NCVQ01000010">
    <property type="protein sequence ID" value="PWZ05455.1"/>
    <property type="molecule type" value="Genomic_DNA"/>
</dbReference>
<evidence type="ECO:0000256" key="2">
    <source>
        <dbReference type="ARBA" id="ARBA00008235"/>
    </source>
</evidence>
<dbReference type="FunFam" id="3.30.450.20:FF:000034">
    <property type="entry name" value="Phytochrome"/>
    <property type="match status" value="1"/>
</dbReference>
<evidence type="ECO:0000259" key="13">
    <source>
        <dbReference type="PROSITE" id="PS50046"/>
    </source>
</evidence>
<dbReference type="SUPFAM" id="SSF55785">
    <property type="entry name" value="PYP-like sensor domain (PAS domain)"/>
    <property type="match status" value="3"/>
</dbReference>
<dbReference type="InterPro" id="IPR003018">
    <property type="entry name" value="GAF"/>
</dbReference>
<evidence type="ECO:0000256" key="10">
    <source>
        <dbReference type="ARBA" id="ARBA00023170"/>
    </source>
</evidence>
<comment type="caution">
    <text evidence="16">The sequence shown here is derived from an EMBL/GenBank/DDBJ whole genome shotgun (WGS) entry which is preliminary data.</text>
</comment>
<dbReference type="Pfam" id="PF00360">
    <property type="entry name" value="PHY"/>
    <property type="match status" value="1"/>
</dbReference>
<evidence type="ECO:0000256" key="7">
    <source>
        <dbReference type="ARBA" id="ARBA00022991"/>
    </source>
</evidence>
<dbReference type="SUPFAM" id="SSF55781">
    <property type="entry name" value="GAF domain-like"/>
    <property type="match status" value="2"/>
</dbReference>
<dbReference type="FunFam" id="3.30.450.270:FF:000001">
    <property type="entry name" value="Phytochrome"/>
    <property type="match status" value="1"/>
</dbReference>
<sequence length="2106" mass="234211">MASDSRPPKRSPSARPVAPRHAHHHHSQSSGGSTSRAGAGGGGGGAAATESVSKAVAQYNLDARLHAVFEQSGASGRSFDYSQSLRAPPTPSSEQQIAAYLSRIQRGGHIQPLGCTLAVADDSSFRLLAFSENAADLLDLSPHHSVPSLDSVALPPVSLGADARLYFSPSSAVLLERAFAAREISLLNPLWIHSRASSKPFYAILHRIDVGVVIDLEPARTEDPALSIAGAVQSQKLAVRAISRLQALPGGDVKLLCDTVVEHVRELTGYDRVMVYKFHEDEHGEVVAESRRDNLEPYLGLHYPATDIPQASRFLFQQNRVRMIADCHAIPVRVIQDPGLSQQLCLVGSTLRAPHGCHAQYMANMGSIASLVMAVIISSGGDDERTGRGAISSSMKLWGLVVCHHTSPRCIPFPLRYACEFLMQAFGLQLNMELQLAHQLSEKHILRTQTLLCDMLLRDSPAGIITQSPSVMDLVKCDGAALYYRGKYYPLGVTPTESQIKDIIEWLTVCHGDSTGLSTDSLADAGYLGAVALGDAVCGMAVAYITPSDYLFWFRSHTAKEIKWGGAKHHPEDKDDGQRMHPRSSFKAFLEVVKSRSLSWENAEMDAIHSLQLILRDSFRDAAEGTSNSKAIVNGQRQLGELELRGINELSSVAREMVRLIETATVPIFAVDTDGCINGWNAKIAELTGLSVEEAMGKSLVNDLIFKECDDIVEKLLSRALRGEEDKNVEIKLKTFGSEQSKGAIFVIVNACSSRDYTQNIVGVCFVGQDVTGQKVVMDKFINIQGDYKAIVHNPNPLLPPIFASDENTSCSEWNTAMEKLTGWSREEVVGKFLIGEVFGNCCRLKGPDALTKFMVVIHNAIEGHDSEKFPFSFFDKNGKYVQALLTANTRSKMDGKSIGAFCFLQIASAEIQQAFEIQRQQEKKCYARMKELAYICQEIKNPLSGIRFTNSLLQMTDLNDDQRQFLETSSACEKQMSKIVKDASLKSIEDGSLVLEKSEFSLGDVMNAVVSQTMSLLRQRDLQLIRDIPDEIKDASAYGDQFRIQQVLADFLLSMAQSAPSENGWVEIQVRPNVKQNYDGTDTELFIFRFACPGEGLPADIVQDMFSNSQWSTQEGVGLSTCRKILKLMGGEAFPDRLHPKPKERKIGVQRVVEPVLFEQVVGGLPRLPSSSTSVDPTLRMREGDEQMFISSGPRWMVALEVVMVLQPRRCIGGRRDKGVRVYRCHGIGRFRSLDARKEIMSLGTILPLPTLEAPPGPGPMELDAPPPAAAVAIPPAGSDKHKGFERMKFARAGSEPLAKIQMHHSKMNPRIMRMGHRSSGRNHTSNPWKIHGDMIPSWITPPRGDVVLPQFRESRGCVVEKCKVVTKNNEKAEGLWGKNLNQMQPRGAGRRGAAHGYGRGSGRDHVWRRIEDGDVQNQRGGRSIEEVNMGEGGDTLNQGNPSPRESQAVRSEEKNEDSWKGNPHPMGEDGPKDSHMKKEVTRSFNLDRSGCAFCHFKNHLTKDCRHRFPCDICGCDDHIVFDCKKCLPWNFGPELCATQVEDQSFFYIEEKVDTRMIKEKSSTAIITVVQGNVSEKQIELEFMNMLGKNLWRWSARSVGDNKFVMRFPDPKMIGDLGYFRPLGMRTAKAQITIDPWTPAVNAKGSLQKGWFRISGIPMEQRSLVTIAKVGGLVGKVIEIDERTRLRNEYVRARIACRDVTAVPGVVESSLGLFLYDFFFEREIHSEEDEQFLETGIRVDDSNQKAAKRSKYEGKMQKDKKVDYGNLEDGNIKQHDECSRKSQSYTYQMQGLDKNISKEKNVGTEEGKTGKSYSSCSGEEKNKVHITDSEEDDDSDLLGEELMAMKNRGSGSNSLTMWNTQSDPVDNLNSRSINHIKSSKCSVILEELDTNEKGVDNSEELFSGTQGSSIMNASQEEGDDLSDQRKKTDGIIYHEDNQKVMPSPIPVRRVSERLKKDMGIRIEEKNRIMAVKRNLEASKEIIDISKKMGVNINEQNMESIELLKEMELARQCLGQKKIEILQKKDEDNMVKRNDEYIGSQTNEESETDDFILVQSRKKKREYRKGIKKGCKGKAQEHLGLNKKIRNTGKIPKSVDDINTNKNGSK</sequence>
<dbReference type="InterPro" id="IPR043150">
    <property type="entry name" value="Phytochrome_PHY_sf"/>
</dbReference>
<feature type="compositionally biased region" description="Polar residues" evidence="12">
    <location>
        <begin position="2097"/>
        <end position="2106"/>
    </location>
</feature>
<dbReference type="InterPro" id="IPR013515">
    <property type="entry name" value="Phytochrome_cen-reg"/>
</dbReference>
<dbReference type="SMART" id="SM00065">
    <property type="entry name" value="GAF"/>
    <property type="match status" value="1"/>
</dbReference>
<gene>
    <name evidence="16" type="primary">PHYB_1</name>
    <name evidence="16" type="ORF">Zm00014a_033859</name>
</gene>
<dbReference type="Pfam" id="PF02518">
    <property type="entry name" value="HATPase_c"/>
    <property type="match status" value="1"/>
</dbReference>
<feature type="domain" description="PAS" evidence="15">
    <location>
        <begin position="653"/>
        <end position="724"/>
    </location>
</feature>
<feature type="compositionally biased region" description="Low complexity" evidence="12">
    <location>
        <begin position="28"/>
        <end position="37"/>
    </location>
</feature>
<dbReference type="SMART" id="SM00091">
    <property type="entry name" value="PAS"/>
    <property type="match status" value="2"/>
</dbReference>
<dbReference type="ExpressionAtlas" id="A0A3L6DA94">
    <property type="expression patterns" value="baseline and differential"/>
</dbReference>
<dbReference type="SMART" id="SM00387">
    <property type="entry name" value="HATPase_c"/>
    <property type="match status" value="1"/>
</dbReference>
<dbReference type="InterPro" id="IPR013516">
    <property type="entry name" value="Phyto_chromo_BS"/>
</dbReference>
<dbReference type="InterPro" id="IPR029016">
    <property type="entry name" value="GAF-like_dom_sf"/>
</dbReference>
<keyword evidence="4" id="KW-0600">Photoreceptor protein</keyword>
<evidence type="ECO:0000259" key="15">
    <source>
        <dbReference type="PROSITE" id="PS50112"/>
    </source>
</evidence>
<keyword evidence="10" id="KW-0675">Receptor</keyword>
<dbReference type="CDD" id="cd00130">
    <property type="entry name" value="PAS"/>
    <property type="match status" value="2"/>
</dbReference>
<dbReference type="PROSITE" id="PS50046">
    <property type="entry name" value="PHYTOCHROME_2"/>
    <property type="match status" value="1"/>
</dbReference>
<dbReference type="Pfam" id="PF00512">
    <property type="entry name" value="HisKA"/>
    <property type="match status" value="1"/>
</dbReference>
<dbReference type="InterPro" id="IPR016132">
    <property type="entry name" value="Phyto_chromo_attachment"/>
</dbReference>
<evidence type="ECO:0000256" key="11">
    <source>
        <dbReference type="ARBA" id="ARBA00074406"/>
    </source>
</evidence>
<dbReference type="Pfam" id="PF08446">
    <property type="entry name" value="PAS_2"/>
    <property type="match status" value="1"/>
</dbReference>
<dbReference type="PANTHER" id="PTHR47876">
    <property type="entry name" value="OS08G0260000 PROTEIN"/>
    <property type="match status" value="1"/>
</dbReference>
<reference evidence="16 17" key="1">
    <citation type="journal article" date="2018" name="Nat. Genet.">
        <title>Extensive intraspecific gene order and gene structural variations between Mo17 and other maize genomes.</title>
        <authorList>
            <person name="Sun S."/>
            <person name="Zhou Y."/>
            <person name="Chen J."/>
            <person name="Shi J."/>
            <person name="Zhao H."/>
            <person name="Zhao H."/>
            <person name="Song W."/>
            <person name="Zhang M."/>
            <person name="Cui Y."/>
            <person name="Dong X."/>
            <person name="Liu H."/>
            <person name="Ma X."/>
            <person name="Jiao Y."/>
            <person name="Wang B."/>
            <person name="Wei X."/>
            <person name="Stein J.C."/>
            <person name="Glaubitz J.C."/>
            <person name="Lu F."/>
            <person name="Yu G."/>
            <person name="Liang C."/>
            <person name="Fengler K."/>
            <person name="Li B."/>
            <person name="Rafalski A."/>
            <person name="Schnable P.S."/>
            <person name="Ware D.H."/>
            <person name="Buckler E.S."/>
            <person name="Lai J."/>
        </authorList>
    </citation>
    <scope>NUCLEOTIDE SEQUENCE [LARGE SCALE GENOMIC DNA]</scope>
    <source>
        <strain evidence="17">cv. Missouri 17</strain>
        <tissue evidence="16">Seedling</tissue>
    </source>
</reference>
<name>A0A3L6DA94_MAIZE</name>
<dbReference type="InterPro" id="IPR005467">
    <property type="entry name" value="His_kinase_dom"/>
</dbReference>
<accession>A0A3L6DA94</accession>
<dbReference type="GO" id="GO:0009584">
    <property type="term" value="P:detection of visible light"/>
    <property type="evidence" value="ECO:0007669"/>
    <property type="project" value="InterPro"/>
</dbReference>
<dbReference type="CDD" id="cd00082">
    <property type="entry name" value="HisKA"/>
    <property type="match status" value="1"/>
</dbReference>
<dbReference type="NCBIfam" id="TIGR00229">
    <property type="entry name" value="sensory_box"/>
    <property type="match status" value="2"/>
</dbReference>
<dbReference type="Pfam" id="PF00989">
    <property type="entry name" value="PAS"/>
    <property type="match status" value="2"/>
</dbReference>
<dbReference type="SUPFAM" id="SSF47384">
    <property type="entry name" value="Homodimeric domain of signal transducing histidine kinase"/>
    <property type="match status" value="1"/>
</dbReference>
<evidence type="ECO:0000259" key="14">
    <source>
        <dbReference type="PROSITE" id="PS50109"/>
    </source>
</evidence>
<feature type="region of interest" description="Disordered" evidence="12">
    <location>
        <begin position="1"/>
        <end position="48"/>
    </location>
</feature>
<dbReference type="GO" id="GO:0017007">
    <property type="term" value="P:protein-bilin linkage"/>
    <property type="evidence" value="ECO:0007669"/>
    <property type="project" value="UniProtKB-ARBA"/>
</dbReference>
<feature type="compositionally biased region" description="Basic residues" evidence="12">
    <location>
        <begin position="18"/>
        <end position="27"/>
    </location>
</feature>
<feature type="region of interest" description="Disordered" evidence="12">
    <location>
        <begin position="2084"/>
        <end position="2106"/>
    </location>
</feature>
<dbReference type="Pfam" id="PF01590">
    <property type="entry name" value="GAF"/>
    <property type="match status" value="1"/>
</dbReference>
<dbReference type="PANTHER" id="PTHR47876:SF3">
    <property type="entry name" value="PHYTOCHROME 1"/>
    <property type="match status" value="1"/>
</dbReference>
<keyword evidence="9" id="KW-0804">Transcription</keyword>
<feature type="compositionally biased region" description="Basic and acidic residues" evidence="12">
    <location>
        <begin position="1468"/>
        <end position="1480"/>
    </location>
</feature>
<dbReference type="InterPro" id="IPR003594">
    <property type="entry name" value="HATPase_dom"/>
</dbReference>
<feature type="region of interest" description="Disordered" evidence="12">
    <location>
        <begin position="1902"/>
        <end position="1925"/>
    </location>
</feature>
<dbReference type="PRINTS" id="PR01033">
    <property type="entry name" value="PHYTOCHROME"/>
</dbReference>
<dbReference type="InterPro" id="IPR013767">
    <property type="entry name" value="PAS_fold"/>
</dbReference>
<dbReference type="InterPro" id="IPR003661">
    <property type="entry name" value="HisK_dim/P_dom"/>
</dbReference>
<dbReference type="PROSITE" id="PS00245">
    <property type="entry name" value="PHYTOCHROME_1"/>
    <property type="match status" value="1"/>
</dbReference>
<dbReference type="Gene3D" id="3.30.450.20">
    <property type="entry name" value="PAS domain"/>
    <property type="match status" value="3"/>
</dbReference>
<dbReference type="InterPro" id="IPR035965">
    <property type="entry name" value="PAS-like_dom_sf"/>
</dbReference>
<evidence type="ECO:0000313" key="16">
    <source>
        <dbReference type="EMBL" id="PWZ05455.1"/>
    </source>
</evidence>
<dbReference type="InterPro" id="IPR000014">
    <property type="entry name" value="PAS"/>
</dbReference>
<dbReference type="FunFam" id="1.10.287.130:FF:000029">
    <property type="entry name" value="Phytochrome"/>
    <property type="match status" value="1"/>
</dbReference>
<keyword evidence="7" id="KW-0157">Chromophore</keyword>
<dbReference type="Gene3D" id="3.30.450.270">
    <property type="match status" value="1"/>
</dbReference>
<comment type="subunit">
    <text evidence="3">Homodimer.</text>
</comment>
<proteinExistence type="inferred from homology"/>
<evidence type="ECO:0000256" key="12">
    <source>
        <dbReference type="SAM" id="MobiDB-lite"/>
    </source>
</evidence>
<feature type="compositionally biased region" description="Basic and acidic residues" evidence="12">
    <location>
        <begin position="1403"/>
        <end position="1414"/>
    </location>
</feature>
<evidence type="ECO:0000313" key="17">
    <source>
        <dbReference type="Proteomes" id="UP000251960"/>
    </source>
</evidence>
<feature type="domain" description="PAS" evidence="15">
    <location>
        <begin position="787"/>
        <end position="839"/>
    </location>
</feature>
<evidence type="ECO:0000256" key="8">
    <source>
        <dbReference type="ARBA" id="ARBA00023015"/>
    </source>
</evidence>
<feature type="domain" description="Phytochrome chromophore attachment site" evidence="13">
    <location>
        <begin position="252"/>
        <end position="424"/>
    </location>
</feature>
<dbReference type="GO" id="GO:0006355">
    <property type="term" value="P:regulation of DNA-templated transcription"/>
    <property type="evidence" value="ECO:0007669"/>
    <property type="project" value="InterPro"/>
</dbReference>
<dbReference type="InterPro" id="IPR036890">
    <property type="entry name" value="HATPase_C_sf"/>
</dbReference>
<feature type="compositionally biased region" description="Polar residues" evidence="12">
    <location>
        <begin position="1437"/>
        <end position="1451"/>
    </location>
</feature>
<evidence type="ECO:0000256" key="5">
    <source>
        <dbReference type="ARBA" id="ARBA00022606"/>
    </source>
</evidence>
<feature type="compositionally biased region" description="Basic and acidic residues" evidence="12">
    <location>
        <begin position="1819"/>
        <end position="1829"/>
    </location>
</feature>
<dbReference type="PROSITE" id="PS50112">
    <property type="entry name" value="PAS"/>
    <property type="match status" value="2"/>
</dbReference>
<dbReference type="Gene3D" id="3.30.565.10">
    <property type="entry name" value="Histidine kinase-like ATPase, C-terminal domain"/>
    <property type="match status" value="1"/>
</dbReference>
<dbReference type="InterPro" id="IPR013654">
    <property type="entry name" value="PAS_2"/>
</dbReference>
<dbReference type="GO" id="GO:0009881">
    <property type="term" value="F:photoreceptor activity"/>
    <property type="evidence" value="ECO:0007669"/>
    <property type="project" value="UniProtKB-KW"/>
</dbReference>
<dbReference type="Gene3D" id="3.30.450.40">
    <property type="match status" value="1"/>
</dbReference>
<feature type="compositionally biased region" description="Low complexity" evidence="12">
    <location>
        <begin position="1"/>
        <end position="17"/>
    </location>
</feature>
<comment type="similarity">
    <text evidence="2">Belongs to the phytochrome family.</text>
</comment>
<dbReference type="SMART" id="SM00388">
    <property type="entry name" value="HisKA"/>
    <property type="match status" value="1"/>
</dbReference>
<keyword evidence="6" id="KW-0677">Repeat</keyword>
<dbReference type="Proteomes" id="UP000251960">
    <property type="component" value="Chromosome 9"/>
</dbReference>
<feature type="compositionally biased region" description="Polar residues" evidence="12">
    <location>
        <begin position="1904"/>
        <end position="1916"/>
    </location>
</feature>
<comment type="function">
    <text evidence="1">Regulatory photoreceptor which exists in two forms that are reversibly interconvertible by light: the Pr form that absorbs maximally in the red region of the spectrum and the Pfr form that absorbs maximally in the far-red region. Photoconversion of Pr to Pfr induces an array of morphogenic responses, whereas reconversion of Pfr to Pr cancels the induction of those responses. Pfr controls the expression of a number of nuclear genes including those encoding the small subunit of ribulose-bisphosphate carboxylase, chlorophyll A/B binding protein, protochlorophyllide reductase, rRNA, etc. It also controls the expression of its own gene(s) in a negative feedback fashion.</text>
</comment>
<dbReference type="Gene3D" id="1.10.287.130">
    <property type="match status" value="1"/>
</dbReference>
<evidence type="ECO:0000256" key="1">
    <source>
        <dbReference type="ARBA" id="ARBA00002479"/>
    </source>
</evidence>